<dbReference type="InterPro" id="IPR003018">
    <property type="entry name" value="GAF"/>
</dbReference>
<dbReference type="EMBL" id="BLLF01000878">
    <property type="protein sequence ID" value="GFH15641.1"/>
    <property type="molecule type" value="Genomic_DNA"/>
</dbReference>
<organism evidence="3 4">
    <name type="scientific">Haematococcus lacustris</name>
    <name type="common">Green alga</name>
    <name type="synonym">Haematococcus pluvialis</name>
    <dbReference type="NCBI Taxonomy" id="44745"/>
    <lineage>
        <taxon>Eukaryota</taxon>
        <taxon>Viridiplantae</taxon>
        <taxon>Chlorophyta</taxon>
        <taxon>core chlorophytes</taxon>
        <taxon>Chlorophyceae</taxon>
        <taxon>CS clade</taxon>
        <taxon>Chlamydomonadales</taxon>
        <taxon>Haematococcaceae</taxon>
        <taxon>Haematococcus</taxon>
    </lineage>
</organism>
<dbReference type="AlphaFoldDB" id="A0A699Z0W1"/>
<dbReference type="GO" id="GO:0003700">
    <property type="term" value="F:DNA-binding transcription factor activity"/>
    <property type="evidence" value="ECO:0007669"/>
    <property type="project" value="InterPro"/>
</dbReference>
<dbReference type="InterPro" id="IPR029016">
    <property type="entry name" value="GAF-like_dom_sf"/>
</dbReference>
<keyword evidence="1" id="KW-0675">Receptor</keyword>
<name>A0A699Z0W1_HAELA</name>
<evidence type="ECO:0000313" key="3">
    <source>
        <dbReference type="EMBL" id="GFH15641.1"/>
    </source>
</evidence>
<dbReference type="SUPFAM" id="SSF55781">
    <property type="entry name" value="GAF domain-like"/>
    <property type="match status" value="1"/>
</dbReference>
<dbReference type="PANTHER" id="PTHR32002:SF41">
    <property type="entry name" value="PROTEIN NLP8"/>
    <property type="match status" value="1"/>
</dbReference>
<proteinExistence type="predicted"/>
<dbReference type="Proteomes" id="UP000485058">
    <property type="component" value="Unassembled WGS sequence"/>
</dbReference>
<keyword evidence="4" id="KW-1185">Reference proteome</keyword>
<gene>
    <name evidence="3" type="ORF">HaLaN_11902</name>
</gene>
<evidence type="ECO:0000259" key="2">
    <source>
        <dbReference type="Pfam" id="PF01590"/>
    </source>
</evidence>
<evidence type="ECO:0000313" key="4">
    <source>
        <dbReference type="Proteomes" id="UP000485058"/>
    </source>
</evidence>
<dbReference type="InterPro" id="IPR045012">
    <property type="entry name" value="NLP"/>
</dbReference>
<feature type="domain" description="GAF" evidence="2">
    <location>
        <begin position="21"/>
        <end position="153"/>
    </location>
</feature>
<dbReference type="PANTHER" id="PTHR32002">
    <property type="entry name" value="PROTEIN NLP8"/>
    <property type="match status" value="1"/>
</dbReference>
<protein>
    <submittedName>
        <fullName evidence="3">RWP-RK domain-containing protein</fullName>
    </submittedName>
</protein>
<dbReference type="Gene3D" id="3.30.450.40">
    <property type="match status" value="1"/>
</dbReference>
<comment type="caution">
    <text evidence="3">The sequence shown here is derived from an EMBL/GenBank/DDBJ whole genome shotgun (WGS) entry which is preliminary data.</text>
</comment>
<evidence type="ECO:0000256" key="1">
    <source>
        <dbReference type="ARBA" id="ARBA00023170"/>
    </source>
</evidence>
<reference evidence="3 4" key="1">
    <citation type="submission" date="2020-02" db="EMBL/GenBank/DDBJ databases">
        <title>Draft genome sequence of Haematococcus lacustris strain NIES-144.</title>
        <authorList>
            <person name="Morimoto D."/>
            <person name="Nakagawa S."/>
            <person name="Yoshida T."/>
            <person name="Sawayama S."/>
        </authorList>
    </citation>
    <scope>NUCLEOTIDE SEQUENCE [LARGE SCALE GENOMIC DNA]</scope>
    <source>
        <strain evidence="3 4">NIES-144</strain>
    </source>
</reference>
<accession>A0A699Z0W1</accession>
<sequence>MVATKMGPGVPLKERLNKALLEFSGKLAGVRSGALVQVWMPEQSADGTVVLSAQGLPFAIAGVGDLLALFRCVSVRYRFSTDPEKPALMGAVGRVYATHEPEMCRDVQQYSKQVYLRASEAQRCRVHSTVVVPIFEQDCQDKPLGVFELVQSEKDVAFPALFMLDTSPSQGSTA</sequence>
<dbReference type="Pfam" id="PF01590">
    <property type="entry name" value="GAF"/>
    <property type="match status" value="1"/>
</dbReference>